<evidence type="ECO:0000313" key="1">
    <source>
        <dbReference type="EMBL" id="KGN86848.1"/>
    </source>
</evidence>
<dbReference type="Proteomes" id="UP000030130">
    <property type="component" value="Unassembled WGS sequence"/>
</dbReference>
<name>A0A099WXG1_9PORP</name>
<dbReference type="Proteomes" id="UP000030146">
    <property type="component" value="Unassembled WGS sequence"/>
</dbReference>
<protein>
    <submittedName>
        <fullName evidence="2">Uncharacterized protein</fullName>
    </submittedName>
</protein>
<evidence type="ECO:0000313" key="4">
    <source>
        <dbReference type="Proteomes" id="UP000030146"/>
    </source>
</evidence>
<proteinExistence type="predicted"/>
<evidence type="ECO:0000313" key="3">
    <source>
        <dbReference type="Proteomes" id="UP000030130"/>
    </source>
</evidence>
<dbReference type="RefSeq" id="WP_039418445.1">
    <property type="nucleotide sequence ID" value="NZ_JRAI01000023.1"/>
</dbReference>
<comment type="caution">
    <text evidence="2">The sequence shown here is derived from an EMBL/GenBank/DDBJ whole genome shotgun (WGS) entry which is preliminary data.</text>
</comment>
<keyword evidence="4" id="KW-1185">Reference proteome</keyword>
<evidence type="ECO:0000313" key="2">
    <source>
        <dbReference type="EMBL" id="KGN95225.1"/>
    </source>
</evidence>
<dbReference type="EMBL" id="JRAI01000023">
    <property type="protein sequence ID" value="KGN86848.1"/>
    <property type="molecule type" value="Genomic_DNA"/>
</dbReference>
<accession>A0A099WXG1</accession>
<gene>
    <name evidence="1" type="ORF">HR08_03110</name>
    <name evidence="2" type="ORF">HR15_00060</name>
</gene>
<dbReference type="PATRIC" id="fig|111105.18.peg.2026"/>
<sequence>MEVYKNNDKIEIILTEDEATTMFHFVDKQEGSICDRIFLDSDEEQLLSDLGLELGQILYG</sequence>
<dbReference type="GeneID" id="57239358"/>
<reference evidence="1 3" key="1">
    <citation type="submission" date="2014-08" db="EMBL/GenBank/DDBJ databases">
        <title>Porphyromonas gulae strain:COT-052_OH1451 Genome sequencing.</title>
        <authorList>
            <person name="Wallis C."/>
            <person name="Deusch O."/>
            <person name="O'Flynn C."/>
            <person name="Davis I."/>
            <person name="Jospin G."/>
            <person name="Darling A.E."/>
            <person name="Coil D.A."/>
            <person name="Alexiev A."/>
            <person name="Horsfall A."/>
            <person name="Kirkwood N."/>
            <person name="Harris S."/>
            <person name="Eisen J.A."/>
        </authorList>
    </citation>
    <scope>NUCLEOTIDE SEQUENCE [LARGE SCALE GENOMIC DNA]</scope>
    <source>
        <strain evidence="3">COT-052 OH1451</strain>
        <strain evidence="1">COT-052_OH1451</strain>
    </source>
</reference>
<dbReference type="EMBL" id="JRAK01000004">
    <property type="protein sequence ID" value="KGN95225.1"/>
    <property type="molecule type" value="Genomic_DNA"/>
</dbReference>
<organism evidence="2 4">
    <name type="scientific">Porphyromonas gulae</name>
    <dbReference type="NCBI Taxonomy" id="111105"/>
    <lineage>
        <taxon>Bacteria</taxon>
        <taxon>Pseudomonadati</taxon>
        <taxon>Bacteroidota</taxon>
        <taxon>Bacteroidia</taxon>
        <taxon>Bacteroidales</taxon>
        <taxon>Porphyromonadaceae</taxon>
        <taxon>Porphyromonas</taxon>
    </lineage>
</organism>
<reference evidence="2 4" key="2">
    <citation type="submission" date="2014-08" db="EMBL/GenBank/DDBJ databases">
        <title>Porphyromonas gulae strain:COT-052_OH3439 Genome sequencing.</title>
        <authorList>
            <person name="Wallis C."/>
            <person name="Deusch O."/>
            <person name="O'Flynn C."/>
            <person name="Davis I."/>
            <person name="Jospin G."/>
            <person name="Darling A.E."/>
            <person name="Coil D.A."/>
            <person name="Alexiev A."/>
            <person name="Horsfall A."/>
            <person name="Kirkwood N."/>
            <person name="Harris S."/>
            <person name="Eisen J.A."/>
        </authorList>
    </citation>
    <scope>NUCLEOTIDE SEQUENCE [LARGE SCALE GENOMIC DNA]</scope>
    <source>
        <strain evidence="4">COT-052 OH3439</strain>
        <strain evidence="2">COT-052_OH3439</strain>
    </source>
</reference>
<dbReference type="AlphaFoldDB" id="A0A099WXG1"/>